<dbReference type="OrthoDB" id="1466971at2"/>
<organism evidence="2 3">
    <name type="scientific">Flavobacterium indicum (strain DSM 17447 / CIP 109464 / GPTSA100-9)</name>
    <dbReference type="NCBI Taxonomy" id="1094466"/>
    <lineage>
        <taxon>Bacteria</taxon>
        <taxon>Pseudomonadati</taxon>
        <taxon>Bacteroidota</taxon>
        <taxon>Flavobacteriia</taxon>
        <taxon>Flavobacteriales</taxon>
        <taxon>Flavobacteriaceae</taxon>
        <taxon>Flavobacterium</taxon>
    </lineage>
</organism>
<reference evidence="2 3" key="1">
    <citation type="journal article" date="2012" name="J. Bacteriol.">
        <title>Complete Genome Sequence of Flavobacterium indicum GPSTA100-9T, Isolated from Warm Spring Water.</title>
        <authorList>
            <person name="Barbier P."/>
            <person name="Houel A."/>
            <person name="Loux V."/>
            <person name="Poulain J."/>
            <person name="Bernardet J.F."/>
            <person name="Touchon M."/>
            <person name="Duchaud E."/>
        </authorList>
    </citation>
    <scope>NUCLEOTIDE SEQUENCE [LARGE SCALE GENOMIC DNA]</scope>
    <source>
        <strain evidence="3">DSM 17447 / CIP 109464 / GPTSA100-9</strain>
    </source>
</reference>
<dbReference type="EMBL" id="HE774682">
    <property type="protein sequence ID" value="CCG52488.1"/>
    <property type="molecule type" value="Genomic_DNA"/>
</dbReference>
<keyword evidence="2" id="KW-0449">Lipoprotein</keyword>
<dbReference type="RefSeq" id="WP_014387632.1">
    <property type="nucleotide sequence ID" value="NC_017025.1"/>
</dbReference>
<accession>H8XQJ4</accession>
<dbReference type="STRING" id="1094466.KQS_02480"/>
<protein>
    <submittedName>
        <fullName evidence="2">Probable lipoprotein</fullName>
    </submittedName>
</protein>
<dbReference type="KEGG" id="fin:KQS_02480"/>
<keyword evidence="3" id="KW-1185">Reference proteome</keyword>
<reference evidence="3" key="2">
    <citation type="submission" date="2012-03" db="EMBL/GenBank/DDBJ databases">
        <title>Complete genome sequence of Flavobacterium indicum GPTSA100-9T, isolated from warm spring water.</title>
        <authorList>
            <person name="Barbier P."/>
            <person name="Houel A."/>
            <person name="Loux V."/>
            <person name="Poulain J."/>
            <person name="Bernardet J.-F."/>
            <person name="Touchon M."/>
            <person name="Duchaud E."/>
        </authorList>
    </citation>
    <scope>NUCLEOTIDE SEQUENCE [LARGE SCALE GENOMIC DNA]</scope>
    <source>
        <strain evidence="3">DSM 17447 / CIP 109464 / GPTSA100-9</strain>
    </source>
</reference>
<dbReference type="AlphaFoldDB" id="H8XQJ4"/>
<evidence type="ECO:0000259" key="1">
    <source>
        <dbReference type="Pfam" id="PF10988"/>
    </source>
</evidence>
<dbReference type="InterPro" id="IPR021255">
    <property type="entry name" value="DUF2807"/>
</dbReference>
<proteinExistence type="predicted"/>
<evidence type="ECO:0000313" key="2">
    <source>
        <dbReference type="EMBL" id="CCG52488.1"/>
    </source>
</evidence>
<sequence>MKYLLLLTALVMTGCGVSEDCFKNSGSIQNKNLSIADFDKIRVHSGIELVVKQGANYNIRIESGQNIIDNIEVSKEGEFLIVKGNTTCNWTRDYKAATVYVTTPNLIEIHSKTEQDIRSDGILSFPILRLFSLDGSGESGTGDFYLTINNGQTVVESNYIANFYLNGYSNELLLNFYFGDGRFYGENLEVENIKVFHRGSNDMIIKPIQSVTGKIESTGNVILKNNPPIIDVQQLFTGILILN</sequence>
<dbReference type="Pfam" id="PF10988">
    <property type="entry name" value="DUF2807"/>
    <property type="match status" value="1"/>
</dbReference>
<evidence type="ECO:0000313" key="3">
    <source>
        <dbReference type="Proteomes" id="UP000007599"/>
    </source>
</evidence>
<dbReference type="PROSITE" id="PS51257">
    <property type="entry name" value="PROKAR_LIPOPROTEIN"/>
    <property type="match status" value="1"/>
</dbReference>
<feature type="domain" description="Putative auto-transporter adhesin head GIN" evidence="1">
    <location>
        <begin position="37"/>
        <end position="227"/>
    </location>
</feature>
<dbReference type="PATRIC" id="fig|1094466.5.peg.491"/>
<name>H8XQJ4_FLAIG</name>
<dbReference type="HOGENOM" id="CLU_1110339_0_0_10"/>
<dbReference type="Gene3D" id="2.160.20.120">
    <property type="match status" value="1"/>
</dbReference>
<gene>
    <name evidence="2" type="ordered locus">KQS_02480</name>
</gene>
<dbReference type="eggNOG" id="ENOG502ZC8P">
    <property type="taxonomic scope" value="Bacteria"/>
</dbReference>
<dbReference type="Proteomes" id="UP000007599">
    <property type="component" value="Chromosome I"/>
</dbReference>